<dbReference type="InterPro" id="IPR019887">
    <property type="entry name" value="Tscrpt_reg_AsnC/Lrp_C"/>
</dbReference>
<dbReference type="AlphaFoldDB" id="R4YWB6"/>
<evidence type="ECO:0000259" key="4">
    <source>
        <dbReference type="PROSITE" id="PS50956"/>
    </source>
</evidence>
<dbReference type="CDD" id="cd00090">
    <property type="entry name" value="HTH_ARSR"/>
    <property type="match status" value="1"/>
</dbReference>
<dbReference type="Pfam" id="PF13412">
    <property type="entry name" value="HTH_24"/>
    <property type="match status" value="1"/>
</dbReference>
<dbReference type="Gene3D" id="1.10.10.10">
    <property type="entry name" value="Winged helix-like DNA-binding domain superfamily/Winged helix DNA-binding domain"/>
    <property type="match status" value="1"/>
</dbReference>
<dbReference type="Pfam" id="PF01037">
    <property type="entry name" value="AsnC_trans_reg"/>
    <property type="match status" value="1"/>
</dbReference>
<dbReference type="OrthoDB" id="9809462at2"/>
<keyword evidence="6" id="KW-1185">Reference proteome</keyword>
<sequence length="161" mass="17787">MQGFTVMDATDINILAALQADGRMTNRDLGEHVGLSEAACSRRVSELVRSGAIRRFTAEIDPLAVGLGLRVFLLVRMKATTGAELDAFEEQVQRIPAIVRCHKLIGEIDYLMMVVAKDLDEFDQIYKKHLIRLPGVDRTTSLAALSNVKVGTQLPTDMMKT</sequence>
<accession>R4YWB6</accession>
<organism evidence="5 6">
    <name type="scientific">Candidatus Neomicrothrix parvicella RN1</name>
    <dbReference type="NCBI Taxonomy" id="1229780"/>
    <lineage>
        <taxon>Bacteria</taxon>
        <taxon>Bacillati</taxon>
        <taxon>Actinomycetota</taxon>
        <taxon>Acidimicrobiia</taxon>
        <taxon>Acidimicrobiales</taxon>
        <taxon>Microthrixaceae</taxon>
        <taxon>Candidatus Neomicrothrix</taxon>
    </lineage>
</organism>
<dbReference type="GO" id="GO:0043200">
    <property type="term" value="P:response to amino acid"/>
    <property type="evidence" value="ECO:0007669"/>
    <property type="project" value="TreeGrafter"/>
</dbReference>
<dbReference type="GO" id="GO:0005829">
    <property type="term" value="C:cytosol"/>
    <property type="evidence" value="ECO:0007669"/>
    <property type="project" value="TreeGrafter"/>
</dbReference>
<dbReference type="HOGENOM" id="CLU_091233_0_3_11"/>
<dbReference type="SUPFAM" id="SSF46785">
    <property type="entry name" value="Winged helix' DNA-binding domain"/>
    <property type="match status" value="1"/>
</dbReference>
<dbReference type="InterPro" id="IPR011008">
    <property type="entry name" value="Dimeric_a/b-barrel"/>
</dbReference>
<evidence type="ECO:0000313" key="6">
    <source>
        <dbReference type="Proteomes" id="UP000018291"/>
    </source>
</evidence>
<evidence type="ECO:0000256" key="3">
    <source>
        <dbReference type="ARBA" id="ARBA00023163"/>
    </source>
</evidence>
<comment type="caution">
    <text evidence="5">The sequence shown here is derived from an EMBL/GenBank/DDBJ whole genome shotgun (WGS) entry which is preliminary data.</text>
</comment>
<dbReference type="Proteomes" id="UP000018291">
    <property type="component" value="Unassembled WGS sequence"/>
</dbReference>
<feature type="domain" description="HTH asnC-type" evidence="4">
    <location>
        <begin position="7"/>
        <end position="68"/>
    </location>
</feature>
<dbReference type="PANTHER" id="PTHR30154">
    <property type="entry name" value="LEUCINE-RESPONSIVE REGULATORY PROTEIN"/>
    <property type="match status" value="1"/>
</dbReference>
<dbReference type="InterPro" id="IPR036388">
    <property type="entry name" value="WH-like_DNA-bd_sf"/>
</dbReference>
<dbReference type="Gene3D" id="3.30.70.920">
    <property type="match status" value="1"/>
</dbReference>
<dbReference type="eggNOG" id="COG1522">
    <property type="taxonomic scope" value="Bacteria"/>
</dbReference>
<dbReference type="InterPro" id="IPR019885">
    <property type="entry name" value="Tscrpt_reg_HTH_AsnC-type_CS"/>
</dbReference>
<evidence type="ECO:0000256" key="2">
    <source>
        <dbReference type="ARBA" id="ARBA00023125"/>
    </source>
</evidence>
<reference evidence="5 6" key="1">
    <citation type="journal article" date="2013" name="ISME J.">
        <title>Metabolic model for the filamentous 'Candidatus Microthrix parvicella' based on genomic and metagenomic analyses.</title>
        <authorList>
            <person name="Jon McIlroy S."/>
            <person name="Kristiansen R."/>
            <person name="Albertsen M."/>
            <person name="Michael Karst S."/>
            <person name="Rossetti S."/>
            <person name="Lund Nielsen J."/>
            <person name="Tandoi V."/>
            <person name="James Seviour R."/>
            <person name="Nielsen P.H."/>
        </authorList>
    </citation>
    <scope>NUCLEOTIDE SEQUENCE [LARGE SCALE GENOMIC DNA]</scope>
    <source>
        <strain evidence="5 6">RN1</strain>
    </source>
</reference>
<dbReference type="InterPro" id="IPR000485">
    <property type="entry name" value="AsnC-type_HTH_dom"/>
</dbReference>
<protein>
    <submittedName>
        <fullName evidence="5">Putative transcriptional regulator (AsnC family)</fullName>
    </submittedName>
</protein>
<name>R4YWB6_9ACTN</name>
<dbReference type="PANTHER" id="PTHR30154:SF34">
    <property type="entry name" value="TRANSCRIPTIONAL REGULATOR AZLB"/>
    <property type="match status" value="1"/>
</dbReference>
<dbReference type="SUPFAM" id="SSF54909">
    <property type="entry name" value="Dimeric alpha+beta barrel"/>
    <property type="match status" value="1"/>
</dbReference>
<dbReference type="STRING" id="1229780.BN381_120008"/>
<proteinExistence type="predicted"/>
<dbReference type="PROSITE" id="PS00519">
    <property type="entry name" value="HTH_ASNC_1"/>
    <property type="match status" value="1"/>
</dbReference>
<dbReference type="InterPro" id="IPR036390">
    <property type="entry name" value="WH_DNA-bd_sf"/>
</dbReference>
<dbReference type="PRINTS" id="PR00033">
    <property type="entry name" value="HTHASNC"/>
</dbReference>
<keyword evidence="3" id="KW-0804">Transcription</keyword>
<evidence type="ECO:0000256" key="1">
    <source>
        <dbReference type="ARBA" id="ARBA00023015"/>
    </source>
</evidence>
<keyword evidence="2" id="KW-0238">DNA-binding</keyword>
<dbReference type="InterPro" id="IPR019888">
    <property type="entry name" value="Tscrpt_reg_AsnC-like"/>
</dbReference>
<evidence type="ECO:0000313" key="5">
    <source>
        <dbReference type="EMBL" id="CCM62439.1"/>
    </source>
</evidence>
<gene>
    <name evidence="5" type="ORF">BN381_120008</name>
</gene>
<dbReference type="PROSITE" id="PS50956">
    <property type="entry name" value="HTH_ASNC_2"/>
    <property type="match status" value="1"/>
</dbReference>
<keyword evidence="1" id="KW-0805">Transcription regulation</keyword>
<dbReference type="InterPro" id="IPR011991">
    <property type="entry name" value="ArsR-like_HTH"/>
</dbReference>
<dbReference type="GO" id="GO:0043565">
    <property type="term" value="F:sequence-specific DNA binding"/>
    <property type="evidence" value="ECO:0007669"/>
    <property type="project" value="InterPro"/>
</dbReference>
<dbReference type="SMART" id="SM00344">
    <property type="entry name" value="HTH_ASNC"/>
    <property type="match status" value="1"/>
</dbReference>
<dbReference type="EMBL" id="CANL01000004">
    <property type="protein sequence ID" value="CCM62439.1"/>
    <property type="molecule type" value="Genomic_DNA"/>
</dbReference>